<dbReference type="KEGG" id="tsy:THSYN_17530"/>
<dbReference type="Proteomes" id="UP000232638">
    <property type="component" value="Chromosome"/>
</dbReference>
<accession>A0A2K8UAF6</accession>
<organism evidence="1 2">
    <name type="scientific">Candidatus Thiodictyon syntrophicum</name>
    <dbReference type="NCBI Taxonomy" id="1166950"/>
    <lineage>
        <taxon>Bacteria</taxon>
        <taxon>Pseudomonadati</taxon>
        <taxon>Pseudomonadota</taxon>
        <taxon>Gammaproteobacteria</taxon>
        <taxon>Chromatiales</taxon>
        <taxon>Chromatiaceae</taxon>
        <taxon>Thiodictyon</taxon>
    </lineage>
</organism>
<name>A0A2K8UAF6_9GAMM</name>
<keyword evidence="2" id="KW-1185">Reference proteome</keyword>
<evidence type="ECO:0000313" key="1">
    <source>
        <dbReference type="EMBL" id="AUB82568.1"/>
    </source>
</evidence>
<reference evidence="1 2" key="1">
    <citation type="submission" date="2017-03" db="EMBL/GenBank/DDBJ databases">
        <title>Complete genome sequence of Candidatus 'Thiodictyon syntrophicum' sp. nov. strain Cad16T, a photolithoautotroph purple sulfur bacterium isolated from an alpine meromictic lake.</title>
        <authorList>
            <person name="Luedin S.M."/>
            <person name="Pothier J.F."/>
            <person name="Danza F."/>
            <person name="Storelli N."/>
            <person name="Wittwer M."/>
            <person name="Tonolla M."/>
        </authorList>
    </citation>
    <scope>NUCLEOTIDE SEQUENCE [LARGE SCALE GENOMIC DNA]</scope>
    <source>
        <strain evidence="1 2">Cad16T</strain>
    </source>
</reference>
<evidence type="ECO:0000313" key="2">
    <source>
        <dbReference type="Proteomes" id="UP000232638"/>
    </source>
</evidence>
<dbReference type="AlphaFoldDB" id="A0A2K8UAF6"/>
<gene>
    <name evidence="1" type="ORF">THSYN_17530</name>
</gene>
<dbReference type="EMBL" id="CP020370">
    <property type="protein sequence ID" value="AUB82568.1"/>
    <property type="molecule type" value="Genomic_DNA"/>
</dbReference>
<sequence>MESKASALAGSKAEALDSRRLGRGAWLDGSDPQEAVLRVQRPAKVWIEVERRRSATRRSHAGHREVMIGP</sequence>
<proteinExistence type="predicted"/>
<protein>
    <submittedName>
        <fullName evidence="1">Uncharacterized protein</fullName>
    </submittedName>
</protein>